<protein>
    <submittedName>
        <fullName evidence="1">Uncharacterized protein</fullName>
    </submittedName>
</protein>
<keyword evidence="2" id="KW-1185">Reference proteome</keyword>
<name>A0AAE1DXF5_9GAST</name>
<evidence type="ECO:0000313" key="1">
    <source>
        <dbReference type="EMBL" id="KAK3786631.1"/>
    </source>
</evidence>
<proteinExistence type="predicted"/>
<dbReference type="EMBL" id="JAWDGP010001951">
    <property type="protein sequence ID" value="KAK3786631.1"/>
    <property type="molecule type" value="Genomic_DNA"/>
</dbReference>
<accession>A0AAE1DXF5</accession>
<organism evidence="1 2">
    <name type="scientific">Elysia crispata</name>
    <name type="common">lettuce slug</name>
    <dbReference type="NCBI Taxonomy" id="231223"/>
    <lineage>
        <taxon>Eukaryota</taxon>
        <taxon>Metazoa</taxon>
        <taxon>Spiralia</taxon>
        <taxon>Lophotrochozoa</taxon>
        <taxon>Mollusca</taxon>
        <taxon>Gastropoda</taxon>
        <taxon>Heterobranchia</taxon>
        <taxon>Euthyneura</taxon>
        <taxon>Panpulmonata</taxon>
        <taxon>Sacoglossa</taxon>
        <taxon>Placobranchoidea</taxon>
        <taxon>Plakobranchidae</taxon>
        <taxon>Elysia</taxon>
    </lineage>
</organism>
<evidence type="ECO:0000313" key="2">
    <source>
        <dbReference type="Proteomes" id="UP001283361"/>
    </source>
</evidence>
<gene>
    <name evidence="1" type="ORF">RRG08_027589</name>
</gene>
<dbReference type="AlphaFoldDB" id="A0AAE1DXF5"/>
<sequence length="70" mass="7931">MKKKARSGVGRKGKRFRKKLRESVKKALDLYCVRASVNPSLASLESVVWILDKRHGEPLHDPALDFTLQA</sequence>
<comment type="caution">
    <text evidence="1">The sequence shown here is derived from an EMBL/GenBank/DDBJ whole genome shotgun (WGS) entry which is preliminary data.</text>
</comment>
<reference evidence="1" key="1">
    <citation type="journal article" date="2023" name="G3 (Bethesda)">
        <title>A reference genome for the long-term kleptoplast-retaining sea slug Elysia crispata morphotype clarki.</title>
        <authorList>
            <person name="Eastman K.E."/>
            <person name="Pendleton A.L."/>
            <person name="Shaikh M.A."/>
            <person name="Suttiyut T."/>
            <person name="Ogas R."/>
            <person name="Tomko P."/>
            <person name="Gavelis G."/>
            <person name="Widhalm J.R."/>
            <person name="Wisecaver J.H."/>
        </authorList>
    </citation>
    <scope>NUCLEOTIDE SEQUENCE</scope>
    <source>
        <strain evidence="1">ECLA1</strain>
    </source>
</reference>
<dbReference type="Proteomes" id="UP001283361">
    <property type="component" value="Unassembled WGS sequence"/>
</dbReference>